<dbReference type="GO" id="GO:0006515">
    <property type="term" value="P:protein quality control for misfolded or incompletely synthesized proteins"/>
    <property type="evidence" value="ECO:0007669"/>
    <property type="project" value="TreeGrafter"/>
</dbReference>
<dbReference type="PANTHER" id="PTHR10381:SF6">
    <property type="entry name" value="ATP-DEPENDENT CLP PROTEASE PROTEOLYTIC SUBUNIT-RELATED PROTEIN 3, CHLOROPLASTIC"/>
    <property type="match status" value="1"/>
</dbReference>
<evidence type="ECO:0000256" key="3">
    <source>
        <dbReference type="SAM" id="Phobius"/>
    </source>
</evidence>
<dbReference type="InterPro" id="IPR023562">
    <property type="entry name" value="ClpP/TepA"/>
</dbReference>
<dbReference type="GO" id="GO:0004176">
    <property type="term" value="F:ATP-dependent peptidase activity"/>
    <property type="evidence" value="ECO:0007669"/>
    <property type="project" value="InterPro"/>
</dbReference>
<dbReference type="GO" id="GO:0009368">
    <property type="term" value="C:endopeptidase Clp complex"/>
    <property type="evidence" value="ECO:0007669"/>
    <property type="project" value="TreeGrafter"/>
</dbReference>
<name>A0A7C9CZI7_OPUST</name>
<dbReference type="GO" id="GO:0051117">
    <property type="term" value="F:ATPase binding"/>
    <property type="evidence" value="ECO:0007669"/>
    <property type="project" value="TreeGrafter"/>
</dbReference>
<keyword evidence="3" id="KW-0472">Membrane</keyword>
<organism evidence="4">
    <name type="scientific">Opuntia streptacantha</name>
    <name type="common">Prickly pear cactus</name>
    <name type="synonym">Opuntia cardona</name>
    <dbReference type="NCBI Taxonomy" id="393608"/>
    <lineage>
        <taxon>Eukaryota</taxon>
        <taxon>Viridiplantae</taxon>
        <taxon>Streptophyta</taxon>
        <taxon>Embryophyta</taxon>
        <taxon>Tracheophyta</taxon>
        <taxon>Spermatophyta</taxon>
        <taxon>Magnoliopsida</taxon>
        <taxon>eudicotyledons</taxon>
        <taxon>Gunneridae</taxon>
        <taxon>Pentapetalae</taxon>
        <taxon>Caryophyllales</taxon>
        <taxon>Cactineae</taxon>
        <taxon>Cactaceae</taxon>
        <taxon>Opuntioideae</taxon>
        <taxon>Opuntia</taxon>
    </lineage>
</organism>
<dbReference type="SUPFAM" id="SSF52096">
    <property type="entry name" value="ClpP/crotonase"/>
    <property type="match status" value="1"/>
</dbReference>
<dbReference type="AlphaFoldDB" id="A0A7C9CZI7"/>
<dbReference type="Gene3D" id="3.90.226.10">
    <property type="entry name" value="2-enoyl-CoA Hydratase, Chain A, domain 1"/>
    <property type="match status" value="1"/>
</dbReference>
<dbReference type="GO" id="GO:0004252">
    <property type="term" value="F:serine-type endopeptidase activity"/>
    <property type="evidence" value="ECO:0007669"/>
    <property type="project" value="InterPro"/>
</dbReference>
<dbReference type="CDD" id="cd07017">
    <property type="entry name" value="S14_ClpP_2"/>
    <property type="match status" value="1"/>
</dbReference>
<dbReference type="Pfam" id="PF00574">
    <property type="entry name" value="CLP_protease"/>
    <property type="match status" value="1"/>
</dbReference>
<proteinExistence type="inferred from homology"/>
<reference evidence="4" key="2">
    <citation type="submission" date="2020-07" db="EMBL/GenBank/DDBJ databases">
        <authorList>
            <person name="Vera ALvarez R."/>
            <person name="Arias-Moreno D.M."/>
            <person name="Jimenez-Jacinto V."/>
            <person name="Jimenez-Bremont J.F."/>
            <person name="Swaminathan K."/>
            <person name="Moose S.P."/>
            <person name="Guerrero-Gonzalez M.L."/>
            <person name="Marino-Ramirez L."/>
            <person name="Landsman D."/>
            <person name="Rodriguez-Kessler M."/>
            <person name="Delgado-Sanchez P."/>
        </authorList>
    </citation>
    <scope>NUCLEOTIDE SEQUENCE</scope>
    <source>
        <tissue evidence="4">Cladode</tissue>
    </source>
</reference>
<feature type="transmembrane region" description="Helical" evidence="3">
    <location>
        <begin position="124"/>
        <end position="148"/>
    </location>
</feature>
<dbReference type="PRINTS" id="PR00127">
    <property type="entry name" value="CLPPROTEASEP"/>
</dbReference>
<evidence type="ECO:0000256" key="1">
    <source>
        <dbReference type="ARBA" id="ARBA00007039"/>
    </source>
</evidence>
<keyword evidence="3" id="KW-1133">Transmembrane helix</keyword>
<feature type="transmembrane region" description="Helical" evidence="3">
    <location>
        <begin position="192"/>
        <end position="209"/>
    </location>
</feature>
<protein>
    <recommendedName>
        <fullName evidence="2">ATP-dependent Clp protease proteolytic subunit</fullName>
    </recommendedName>
</protein>
<comment type="similarity">
    <text evidence="1 2">Belongs to the peptidase S14 family.</text>
</comment>
<evidence type="ECO:0000313" key="4">
    <source>
        <dbReference type="EMBL" id="MBA4627903.1"/>
    </source>
</evidence>
<accession>A0A7C9CZI7</accession>
<keyword evidence="3" id="KW-0812">Transmembrane</keyword>
<sequence length="313" mass="34606">MANCLRVPMASCSIPSSSANSTKRGAFSPFCSMKIRNSAKIPMPPINPNDPFIKKLSSVAARFPEMILDPPKSSDNLHLPYLDLVQSRTLMAASAQAQKYRSSRAHRMRKSPPDLASRILQSRVVYIGMPLVPAVTELVIAQLLYLMWEDPTESIYLYINSTGTTRDDFEPIAFGNEGFAIYDVLMSMPCQIYTVGMGFALGHACLLLASGTKGKRFMFPDAKATMQDPQIPVSGLMKASDVRIRAREAVVNRKTFIEIMAKETGNSEETIEKVMRKGVSYIDAVKAKELGIIDKVLLGFSEKIMGDVPARKR</sequence>
<reference evidence="4" key="1">
    <citation type="journal article" date="2013" name="J. Plant Res.">
        <title>Effect of fungi and light on seed germination of three Opuntia species from semiarid lands of central Mexico.</title>
        <authorList>
            <person name="Delgado-Sanchez P."/>
            <person name="Jimenez-Bremont J.F."/>
            <person name="Guerrero-Gonzalez Mde L."/>
            <person name="Flores J."/>
        </authorList>
    </citation>
    <scope>NUCLEOTIDE SEQUENCE</scope>
    <source>
        <tissue evidence="4">Cladode</tissue>
    </source>
</reference>
<dbReference type="GO" id="GO:0009532">
    <property type="term" value="C:plastid stroma"/>
    <property type="evidence" value="ECO:0007669"/>
    <property type="project" value="UniProtKB-ARBA"/>
</dbReference>
<dbReference type="InterPro" id="IPR001907">
    <property type="entry name" value="ClpP"/>
</dbReference>
<evidence type="ECO:0000256" key="2">
    <source>
        <dbReference type="RuleBase" id="RU003567"/>
    </source>
</evidence>
<dbReference type="EMBL" id="GISG01064107">
    <property type="protein sequence ID" value="MBA4627903.1"/>
    <property type="molecule type" value="Transcribed_RNA"/>
</dbReference>
<dbReference type="InterPro" id="IPR029045">
    <property type="entry name" value="ClpP/crotonase-like_dom_sf"/>
</dbReference>
<dbReference type="PANTHER" id="PTHR10381">
    <property type="entry name" value="ATP-DEPENDENT CLP PROTEASE PROTEOLYTIC SUBUNIT"/>
    <property type="match status" value="1"/>
</dbReference>